<dbReference type="PANTHER" id="PTHR39639:SF1">
    <property type="entry name" value="DUF262 DOMAIN-CONTAINING PROTEIN"/>
    <property type="match status" value="1"/>
</dbReference>
<reference evidence="3 4" key="1">
    <citation type="journal article" date="2006" name="J. Bacteriol.">
        <title>Genome sequence of Aeromonas hydrophila ATCC 7966T: jack of all trades.</title>
        <authorList>
            <person name="Seshadri R."/>
            <person name="Joseph S.W."/>
            <person name="Chopra A.K."/>
            <person name="Sha J."/>
            <person name="Shaw J."/>
            <person name="Graf J."/>
            <person name="Haft D."/>
            <person name="Wu M."/>
            <person name="Ren Q."/>
            <person name="Rosovitz M.J."/>
            <person name="Madupu R."/>
            <person name="Tallon L."/>
            <person name="Kim M."/>
            <person name="Jin S."/>
            <person name="Vuong H."/>
            <person name="Stine O.C."/>
            <person name="Ali A."/>
            <person name="Horneman A.J."/>
            <person name="Heidelberg J.F."/>
        </authorList>
    </citation>
    <scope>NUCLEOTIDE SEQUENCE [LARGE SCALE GENOMIC DNA]</scope>
    <source>
        <strain evidence="4">ATCC 7966 / DSM 30187 / BCRC 13018 / CCUG 14551 / JCM 1027 / KCTC 2358 / NCIMB 9240 / NCTC 8049</strain>
    </source>
</reference>
<dbReference type="EMBL" id="CP000462">
    <property type="protein sequence ID" value="ABK39564.1"/>
    <property type="molecule type" value="Genomic_DNA"/>
</dbReference>
<dbReference type="EnsemblBacteria" id="ABK39564">
    <property type="protein sequence ID" value="ABK39564"/>
    <property type="gene ID" value="AHA_0222"/>
</dbReference>
<keyword evidence="1" id="KW-0472">Membrane</keyword>
<dbReference type="KEGG" id="aha:AHA_0222"/>
<keyword evidence="1" id="KW-1133">Transmembrane helix</keyword>
<evidence type="ECO:0000256" key="1">
    <source>
        <dbReference type="SAM" id="Phobius"/>
    </source>
</evidence>
<protein>
    <submittedName>
        <fullName evidence="3">Conserved domain protein</fullName>
    </submittedName>
</protein>
<dbReference type="Pfam" id="PF03235">
    <property type="entry name" value="GmrSD_N"/>
    <property type="match status" value="1"/>
</dbReference>
<dbReference type="AlphaFoldDB" id="A0KET4"/>
<gene>
    <name evidence="3" type="ordered locus">AHA_0222</name>
</gene>
<dbReference type="PATRIC" id="fig|380703.7.peg.209"/>
<evidence type="ECO:0000313" key="4">
    <source>
        <dbReference type="Proteomes" id="UP000000756"/>
    </source>
</evidence>
<dbReference type="Proteomes" id="UP000000756">
    <property type="component" value="Chromosome"/>
</dbReference>
<dbReference type="eggNOG" id="COG1479">
    <property type="taxonomic scope" value="Bacteria"/>
</dbReference>
<organism evidence="3 4">
    <name type="scientific">Aeromonas hydrophila subsp. hydrophila (strain ATCC 7966 / DSM 30187 / BCRC 13018 / CCUG 14551 / JCM 1027 / KCTC 2358 / NCIMB 9240 / NCTC 8049)</name>
    <dbReference type="NCBI Taxonomy" id="380703"/>
    <lineage>
        <taxon>Bacteria</taxon>
        <taxon>Pseudomonadati</taxon>
        <taxon>Pseudomonadota</taxon>
        <taxon>Gammaproteobacteria</taxon>
        <taxon>Aeromonadales</taxon>
        <taxon>Aeromonadaceae</taxon>
        <taxon>Aeromonas</taxon>
    </lineage>
</organism>
<dbReference type="OrthoDB" id="8094406at2"/>
<dbReference type="HOGENOM" id="CLU_701457_0_0_6"/>
<feature type="domain" description="GmrSD restriction endonucleases N-terminal" evidence="2">
    <location>
        <begin position="42"/>
        <end position="188"/>
    </location>
</feature>
<feature type="transmembrane region" description="Helical" evidence="1">
    <location>
        <begin position="9"/>
        <end position="29"/>
    </location>
</feature>
<dbReference type="PANTHER" id="PTHR39639">
    <property type="entry name" value="CHROMOSOME 16, WHOLE GENOME SHOTGUN SEQUENCE"/>
    <property type="match status" value="1"/>
</dbReference>
<accession>A0KET4</accession>
<proteinExistence type="predicted"/>
<dbReference type="InterPro" id="IPR004919">
    <property type="entry name" value="GmrSD_N"/>
</dbReference>
<keyword evidence="4" id="KW-1185">Reference proteome</keyword>
<sequence>MNVSIGDKLLFPIVSLCYFYFILNLFKWYHMKIKQTDPDIDTIFGRIERKYIDLQPDFQRDLVWNTSKKQSLIDTILREWQFPPVFLILVTDGLHEVLDGQQRLNAIHEFMTNKLRVNGNIEPFDDNIARLNGLTYEQLPQDVKRRFGLYSMRVCELYDYKEDEPYELFFRLNQGSVLTPAEKRNTLYGPVREQVRELVHEMDLKGLNIDRIGFNNSRLAYQDVISRFLYALQHRSIEKKITDQMLIDFFRYPTGVDKETYLSAKKTIDKLSSLIHEKVKLNKPTLFTWLLFINYEGAIEELFLHMNDLRGKSRSGDIGDPFQLFLIELYQDKSATSVNDAAPVKIRLLVLYLMGIHIGLNFNSENGLIAHSIYIKIISENNPTESLLLDYMSYSNWGAL</sequence>
<keyword evidence="1" id="KW-0812">Transmembrane</keyword>
<dbReference type="STRING" id="380703.AHA_0222"/>
<evidence type="ECO:0000259" key="2">
    <source>
        <dbReference type="Pfam" id="PF03235"/>
    </source>
</evidence>
<name>A0KET4_AERHH</name>
<evidence type="ECO:0000313" key="3">
    <source>
        <dbReference type="EMBL" id="ABK39564.1"/>
    </source>
</evidence>